<gene>
    <name evidence="1" type="ORF">MICPUCDRAFT_65699</name>
</gene>
<evidence type="ECO:0000313" key="1">
    <source>
        <dbReference type="EMBL" id="EEH51932.1"/>
    </source>
</evidence>
<dbReference type="KEGG" id="mpp:MICPUCDRAFT_65699"/>
<protein>
    <submittedName>
        <fullName evidence="1">Predicted protein</fullName>
    </submittedName>
</protein>
<dbReference type="STRING" id="564608.C1N6K0"/>
<name>C1N6K0_MICPC</name>
<reference evidence="1 2" key="1">
    <citation type="journal article" date="2009" name="Science">
        <title>Green evolution and dynamic adaptations revealed by genomes of the marine picoeukaryotes Micromonas.</title>
        <authorList>
            <person name="Worden A.Z."/>
            <person name="Lee J.H."/>
            <person name="Mock T."/>
            <person name="Rouze P."/>
            <person name="Simmons M.P."/>
            <person name="Aerts A.L."/>
            <person name="Allen A.E."/>
            <person name="Cuvelier M.L."/>
            <person name="Derelle E."/>
            <person name="Everett M.V."/>
            <person name="Foulon E."/>
            <person name="Grimwood J."/>
            <person name="Gundlach H."/>
            <person name="Henrissat B."/>
            <person name="Napoli C."/>
            <person name="McDonald S.M."/>
            <person name="Parker M.S."/>
            <person name="Rombauts S."/>
            <person name="Salamov A."/>
            <person name="Von Dassow P."/>
            <person name="Badger J.H."/>
            <person name="Coutinho P.M."/>
            <person name="Demir E."/>
            <person name="Dubchak I."/>
            <person name="Gentemann C."/>
            <person name="Eikrem W."/>
            <person name="Gready J.E."/>
            <person name="John U."/>
            <person name="Lanier W."/>
            <person name="Lindquist E.A."/>
            <person name="Lucas S."/>
            <person name="Mayer K.F."/>
            <person name="Moreau H."/>
            <person name="Not F."/>
            <person name="Otillar R."/>
            <person name="Panaud O."/>
            <person name="Pangilinan J."/>
            <person name="Paulsen I."/>
            <person name="Piegu B."/>
            <person name="Poliakov A."/>
            <person name="Robbens S."/>
            <person name="Schmutz J."/>
            <person name="Toulza E."/>
            <person name="Wyss T."/>
            <person name="Zelensky A."/>
            <person name="Zhou K."/>
            <person name="Armbrust E.V."/>
            <person name="Bhattacharya D."/>
            <person name="Goodenough U.W."/>
            <person name="Van de Peer Y."/>
            <person name="Grigoriev I.V."/>
        </authorList>
    </citation>
    <scope>NUCLEOTIDE SEQUENCE [LARGE SCALE GENOMIC DNA]</scope>
    <source>
        <strain evidence="1 2">CCMP1545</strain>
    </source>
</reference>
<evidence type="ECO:0000313" key="2">
    <source>
        <dbReference type="Proteomes" id="UP000001876"/>
    </source>
</evidence>
<dbReference type="EMBL" id="GG663749">
    <property type="protein sequence ID" value="EEH51932.1"/>
    <property type="molecule type" value="Genomic_DNA"/>
</dbReference>
<dbReference type="GO" id="GO:0000796">
    <property type="term" value="C:condensin complex"/>
    <property type="evidence" value="ECO:0007669"/>
    <property type="project" value="InterPro"/>
</dbReference>
<accession>C1N6K0</accession>
<dbReference type="GeneID" id="9689000"/>
<dbReference type="AlphaFoldDB" id="C1N6K0"/>
<organism evidence="2">
    <name type="scientific">Micromonas pusilla (strain CCMP1545)</name>
    <name type="common">Picoplanktonic green alga</name>
    <dbReference type="NCBI Taxonomy" id="564608"/>
    <lineage>
        <taxon>Eukaryota</taxon>
        <taxon>Viridiplantae</taxon>
        <taxon>Chlorophyta</taxon>
        <taxon>Mamiellophyceae</taxon>
        <taxon>Mamiellales</taxon>
        <taxon>Mamiellaceae</taxon>
        <taxon>Micromonas</taxon>
    </lineage>
</organism>
<dbReference type="Proteomes" id="UP000001876">
    <property type="component" value="Unassembled WGS sequence"/>
</dbReference>
<dbReference type="GO" id="GO:0007076">
    <property type="term" value="P:mitotic chromosome condensation"/>
    <property type="evidence" value="ECO:0007669"/>
    <property type="project" value="InterPro"/>
</dbReference>
<proteinExistence type="predicted"/>
<dbReference type="PANTHER" id="PTHR14418">
    <property type="entry name" value="CONDENSIN COMPLEX SUBUNIT 3-RELATED"/>
    <property type="match status" value="1"/>
</dbReference>
<dbReference type="InterPro" id="IPR027165">
    <property type="entry name" value="CND3"/>
</dbReference>
<dbReference type="RefSeq" id="XP_003063559.1">
    <property type="nucleotide sequence ID" value="XM_003063513.1"/>
</dbReference>
<dbReference type="GO" id="GO:0000793">
    <property type="term" value="C:condensed chromosome"/>
    <property type="evidence" value="ECO:0007669"/>
    <property type="project" value="TreeGrafter"/>
</dbReference>
<dbReference type="PANTHER" id="PTHR14418:SF5">
    <property type="entry name" value="CONDENSIN COMPLEX SUBUNIT 3"/>
    <property type="match status" value="1"/>
</dbReference>
<sequence>MPFNSASDAFQLHPATTSKVPVAAVSIALRATAARRGLADRSPNVRAAAVDMIKRWLDAFEGDVLALLAAVDAETHEDVADAIVAELIACRRIKPAVIAASVAEGTAPGGGLRRAADAPPMTPEAAVYWRVICQSLAAAAGASGSDAATAVGQNQVVSAAVAGEKLDALESALPAEASALLALIASHAKMGAKFVARQLLPLLSLVDLADGATRRGAISLVAAELAAKPAAADDATFDDVAGAVSSHAHGGDGAWERALVATAKMAHGSNAAATASVLEAADALRARDGDDEKAHAQALFLATLLLENLPRNALSTTASEALMETLVRPGVTHEVRPIHWSPYDPVGVVNADP</sequence>
<keyword evidence="2" id="KW-1185">Reference proteome</keyword>
<dbReference type="eggNOG" id="KOG2025">
    <property type="taxonomic scope" value="Eukaryota"/>
</dbReference>